<dbReference type="CDD" id="cd13585">
    <property type="entry name" value="PBP2_TMBP_like"/>
    <property type="match status" value="1"/>
</dbReference>
<dbReference type="PROSITE" id="PS51257">
    <property type="entry name" value="PROKAR_LIPOPROTEIN"/>
    <property type="match status" value="1"/>
</dbReference>
<dbReference type="PANTHER" id="PTHR43649:SF11">
    <property type="entry name" value="ABC TRANSPORTER SUBSTRATE-BINDING PROTEIN YESO-RELATED"/>
    <property type="match status" value="1"/>
</dbReference>
<name>A0A9X7W2D9_9BACL</name>
<dbReference type="SUPFAM" id="SSF53850">
    <property type="entry name" value="Periplasmic binding protein-like II"/>
    <property type="match status" value="1"/>
</dbReference>
<accession>A0A9X7W2D9</accession>
<keyword evidence="1" id="KW-0732">Signal</keyword>
<feature type="chain" id="PRO_5040827521" evidence="1">
    <location>
        <begin position="22"/>
        <end position="434"/>
    </location>
</feature>
<dbReference type="Gene3D" id="3.40.190.10">
    <property type="entry name" value="Periplasmic binding protein-like II"/>
    <property type="match status" value="2"/>
</dbReference>
<proteinExistence type="predicted"/>
<gene>
    <name evidence="2" type="ORF">JZ786_10130</name>
</gene>
<dbReference type="RefSeq" id="WP_206658548.1">
    <property type="nucleotide sequence ID" value="NZ_CP071182.1"/>
</dbReference>
<reference evidence="2 3" key="1">
    <citation type="submission" date="2021-02" db="EMBL/GenBank/DDBJ databases">
        <title>Alicyclobacillus curvatus sp. nov. and Alicyclobacillus mengziensis sp. nov., two acidophilic bacteria isolated from acid mine drainage.</title>
        <authorList>
            <person name="Huang Y."/>
        </authorList>
    </citation>
    <scope>NUCLEOTIDE SEQUENCE [LARGE SCALE GENOMIC DNA]</scope>
    <source>
        <strain evidence="2 3">S30H14</strain>
    </source>
</reference>
<keyword evidence="3" id="KW-1185">Reference proteome</keyword>
<protein>
    <submittedName>
        <fullName evidence="2">Sugar ABC transporter substrate-binding protein</fullName>
    </submittedName>
</protein>
<evidence type="ECO:0000313" key="2">
    <source>
        <dbReference type="EMBL" id="QSO49237.1"/>
    </source>
</evidence>
<organism evidence="2 3">
    <name type="scientific">Alicyclobacillus mengziensis</name>
    <dbReference type="NCBI Taxonomy" id="2931921"/>
    <lineage>
        <taxon>Bacteria</taxon>
        <taxon>Bacillati</taxon>
        <taxon>Bacillota</taxon>
        <taxon>Bacilli</taxon>
        <taxon>Bacillales</taxon>
        <taxon>Alicyclobacillaceae</taxon>
        <taxon>Alicyclobacillus</taxon>
    </lineage>
</organism>
<dbReference type="InterPro" id="IPR050490">
    <property type="entry name" value="Bact_solute-bd_prot1"/>
</dbReference>
<evidence type="ECO:0000313" key="3">
    <source>
        <dbReference type="Proteomes" id="UP000663505"/>
    </source>
</evidence>
<dbReference type="Proteomes" id="UP000663505">
    <property type="component" value="Chromosome"/>
</dbReference>
<dbReference type="Pfam" id="PF13416">
    <property type="entry name" value="SBP_bac_8"/>
    <property type="match status" value="1"/>
</dbReference>
<sequence length="434" mass="47573">MKKSVFTALAIGLGLSLTVTACGNSSNGSNNNSSSSSSKQINLTFFWWGNTTRDKLTEKAIADYEKLHPNVHITPEFDGSFSDYWQKLTTQIAGGNAPDIMQQDYDYINQYASRGALLNMAKLGIDTSNISSSVLNDGVINGNLYGIPNSLNAYALFYNPNLMKQAGVQINSNTRWTWSQYANVINQVHTKLGIYGADDPEDYQHFAMWARQAGQSLYSSDQKSVGYTASTLENYFNYWAQLRQTGAVPNGATMLAHKMGKSTDLFDTGKVASFIYWSNLYGSLNKATSQPYQIMLPPAAPGQNEGLYVKPSQFWSISSTTKHPKQAAEFVNWLLNSIQANEDLGTERGIPVSSAIRTAMEKTASPANKAQFQYMDKVLSVAKTPLGPPSPPASDQILSAFTTVLGELTYNKETPQQAVPSFITQANQLLSQGQ</sequence>
<dbReference type="PANTHER" id="PTHR43649">
    <property type="entry name" value="ARABINOSE-BINDING PROTEIN-RELATED"/>
    <property type="match status" value="1"/>
</dbReference>
<dbReference type="InterPro" id="IPR006059">
    <property type="entry name" value="SBP"/>
</dbReference>
<feature type="signal peptide" evidence="1">
    <location>
        <begin position="1"/>
        <end position="21"/>
    </location>
</feature>
<evidence type="ECO:0000256" key="1">
    <source>
        <dbReference type="SAM" id="SignalP"/>
    </source>
</evidence>
<dbReference type="AlphaFoldDB" id="A0A9X7W2D9"/>
<dbReference type="EMBL" id="CP071182">
    <property type="protein sequence ID" value="QSO49237.1"/>
    <property type="molecule type" value="Genomic_DNA"/>
</dbReference>
<dbReference type="KEGG" id="afx:JZ786_10130"/>